<evidence type="ECO:0000256" key="4">
    <source>
        <dbReference type="ARBA" id="ARBA00022741"/>
    </source>
</evidence>
<dbReference type="GO" id="GO:0005524">
    <property type="term" value="F:ATP binding"/>
    <property type="evidence" value="ECO:0007669"/>
    <property type="project" value="UniProtKB-KW"/>
</dbReference>
<evidence type="ECO:0000313" key="8">
    <source>
        <dbReference type="EMBL" id="TCC47030.1"/>
    </source>
</evidence>
<name>A0A4R0JL41_9ACTN</name>
<proteinExistence type="predicted"/>
<dbReference type="PANTHER" id="PTHR23115">
    <property type="entry name" value="TRANSLATION FACTOR"/>
    <property type="match status" value="1"/>
</dbReference>
<dbReference type="InterPro" id="IPR050100">
    <property type="entry name" value="TRAFAC_GTPase_members"/>
</dbReference>
<dbReference type="CDD" id="cd04095">
    <property type="entry name" value="CysN_NoDQ_III"/>
    <property type="match status" value="1"/>
</dbReference>
<evidence type="ECO:0000259" key="7">
    <source>
        <dbReference type="PROSITE" id="PS51722"/>
    </source>
</evidence>
<dbReference type="CDD" id="cd04166">
    <property type="entry name" value="CysN_ATPS"/>
    <property type="match status" value="1"/>
</dbReference>
<dbReference type="EC" id="2.7.7.4" evidence="1"/>
<dbReference type="OrthoDB" id="9804504at2"/>
<keyword evidence="2 8" id="KW-0808">Transferase</keyword>
<comment type="caution">
    <text evidence="8">The sequence shown here is derived from an EMBL/GenBank/DDBJ whole genome shotgun (WGS) entry which is preliminary data.</text>
</comment>
<keyword evidence="5" id="KW-0067">ATP-binding</keyword>
<keyword evidence="9" id="KW-1185">Reference proteome</keyword>
<dbReference type="InterPro" id="IPR041757">
    <property type="entry name" value="CysN_GTP-bd"/>
</dbReference>
<dbReference type="InterPro" id="IPR044139">
    <property type="entry name" value="CysN_NoDQ_III"/>
</dbReference>
<dbReference type="SUPFAM" id="SSF50447">
    <property type="entry name" value="Translation proteins"/>
    <property type="match status" value="1"/>
</dbReference>
<dbReference type="InterPro" id="IPR027417">
    <property type="entry name" value="P-loop_NTPase"/>
</dbReference>
<sequence>MTTLLRLATAGSVDDGKSTLVGRLLHDCKAILADQIAHVQTVTAQRPGARGDGTDFDFALLTDGLRAEREQGITIDVAYRYFATEKRKFILADCPGHVQYTRNTVTGASTADVVIILVDARHGVLEQTRRHLAVAGLLRVPHVVLAVNKIDLVGYDEAVFKGIAKDVAQLADQLGIADVQAIPVSALVGDNVVDHSTETSWYDGPTLLEYLENANGRIDSSDQPLRFPVQYVIRPQTDDEYRDYRGYTGTVASGTVAVGDPVIVLPAGRRTSIAGIDRPVVTATSTAVAERPSAVAGEAVTVRLADDIDVARGSVIVAAEASPGTRREVAATVCWLSDRPLAAGARVLIKHTTTTAQAIVTKINGALDLDSLGVIDATELGLNDIGKVQLKVAAPLAADPYSSNAITGSFLLIDAHDGWTLAAGMIDDEEGELL</sequence>
<dbReference type="InterPro" id="IPR009001">
    <property type="entry name" value="Transl_elong_EF1A/Init_IF2_C"/>
</dbReference>
<dbReference type="PRINTS" id="PR00315">
    <property type="entry name" value="ELONGATNFCT"/>
</dbReference>
<dbReference type="AlphaFoldDB" id="A0A4R0JL41"/>
<dbReference type="GO" id="GO:0006790">
    <property type="term" value="P:sulfur compound metabolic process"/>
    <property type="evidence" value="ECO:0007669"/>
    <property type="project" value="InterPro"/>
</dbReference>
<feature type="domain" description="Tr-type G" evidence="7">
    <location>
        <begin position="2"/>
        <end position="222"/>
    </location>
</feature>
<dbReference type="GO" id="GO:0003924">
    <property type="term" value="F:GTPase activity"/>
    <property type="evidence" value="ECO:0007669"/>
    <property type="project" value="InterPro"/>
</dbReference>
<dbReference type="SUPFAM" id="SSF50465">
    <property type="entry name" value="EF-Tu/eEF-1alpha/eIF2-gamma C-terminal domain"/>
    <property type="match status" value="1"/>
</dbReference>
<dbReference type="InterPro" id="IPR054696">
    <property type="entry name" value="GTP-eEF1A_C"/>
</dbReference>
<protein>
    <recommendedName>
        <fullName evidence="1">sulfate adenylyltransferase</fullName>
        <ecNumber evidence="1">2.7.7.4</ecNumber>
    </recommendedName>
</protein>
<evidence type="ECO:0000256" key="2">
    <source>
        <dbReference type="ARBA" id="ARBA00022679"/>
    </source>
</evidence>
<dbReference type="FunFam" id="3.40.50.300:FF:000119">
    <property type="entry name" value="Sulfate adenylyltransferase subunit 1"/>
    <property type="match status" value="1"/>
</dbReference>
<keyword evidence="4" id="KW-0547">Nucleotide-binding</keyword>
<dbReference type="EMBL" id="SJKB01000031">
    <property type="protein sequence ID" value="TCC47030.1"/>
    <property type="molecule type" value="Genomic_DNA"/>
</dbReference>
<dbReference type="PROSITE" id="PS00301">
    <property type="entry name" value="G_TR_1"/>
    <property type="match status" value="1"/>
</dbReference>
<reference evidence="8 9" key="1">
    <citation type="submission" date="2019-02" db="EMBL/GenBank/DDBJ databases">
        <title>Kribbella capetownensis sp. nov. and Kribbella speibonae sp. nov., isolated from soil.</title>
        <authorList>
            <person name="Curtis S.M."/>
            <person name="Norton I."/>
            <person name="Everest G.J."/>
            <person name="Meyers P.R."/>
        </authorList>
    </citation>
    <scope>NUCLEOTIDE SEQUENCE [LARGE SCALE GENOMIC DNA]</scope>
    <source>
        <strain evidence="8 9">NRRL B-24813</strain>
    </source>
</reference>
<accession>A0A4R0JL41</accession>
<dbReference type="NCBIfam" id="TIGR02034">
    <property type="entry name" value="CysN"/>
    <property type="match status" value="1"/>
</dbReference>
<dbReference type="RefSeq" id="WP_131366868.1">
    <property type="nucleotide sequence ID" value="NZ_SJKB01000031.1"/>
</dbReference>
<dbReference type="Pfam" id="PF00009">
    <property type="entry name" value="GTP_EFTU"/>
    <property type="match status" value="1"/>
</dbReference>
<keyword evidence="6" id="KW-0342">GTP-binding</keyword>
<dbReference type="Proteomes" id="UP000291144">
    <property type="component" value="Unassembled WGS sequence"/>
</dbReference>
<evidence type="ECO:0000256" key="6">
    <source>
        <dbReference type="ARBA" id="ARBA00023134"/>
    </source>
</evidence>
<dbReference type="InterPro" id="IPR011779">
    <property type="entry name" value="SO4_adenylTrfase_lsu"/>
</dbReference>
<dbReference type="CDD" id="cd03695">
    <property type="entry name" value="CysN_NodQ_II"/>
    <property type="match status" value="1"/>
</dbReference>
<dbReference type="InterPro" id="IPR044138">
    <property type="entry name" value="CysN_II"/>
</dbReference>
<keyword evidence="3 8" id="KW-0548">Nucleotidyltransferase</keyword>
<evidence type="ECO:0000256" key="3">
    <source>
        <dbReference type="ARBA" id="ARBA00022695"/>
    </source>
</evidence>
<dbReference type="SUPFAM" id="SSF52540">
    <property type="entry name" value="P-loop containing nucleoside triphosphate hydrolases"/>
    <property type="match status" value="1"/>
</dbReference>
<evidence type="ECO:0000313" key="9">
    <source>
        <dbReference type="Proteomes" id="UP000291144"/>
    </source>
</evidence>
<dbReference type="Pfam" id="PF22594">
    <property type="entry name" value="GTP-eEF1A_C"/>
    <property type="match status" value="1"/>
</dbReference>
<gene>
    <name evidence="8" type="ORF">E0H73_43585</name>
</gene>
<dbReference type="GO" id="GO:0005525">
    <property type="term" value="F:GTP binding"/>
    <property type="evidence" value="ECO:0007669"/>
    <property type="project" value="UniProtKB-KW"/>
</dbReference>
<dbReference type="InterPro" id="IPR009000">
    <property type="entry name" value="Transl_B-barrel_sf"/>
</dbReference>
<dbReference type="InterPro" id="IPR031157">
    <property type="entry name" value="G_TR_CS"/>
</dbReference>
<dbReference type="GO" id="GO:0004781">
    <property type="term" value="F:sulfate adenylyltransferase (ATP) activity"/>
    <property type="evidence" value="ECO:0007669"/>
    <property type="project" value="UniProtKB-EC"/>
</dbReference>
<dbReference type="PROSITE" id="PS51722">
    <property type="entry name" value="G_TR_2"/>
    <property type="match status" value="1"/>
</dbReference>
<dbReference type="InterPro" id="IPR000795">
    <property type="entry name" value="T_Tr_GTP-bd_dom"/>
</dbReference>
<evidence type="ECO:0000256" key="1">
    <source>
        <dbReference type="ARBA" id="ARBA00012391"/>
    </source>
</evidence>
<evidence type="ECO:0000256" key="5">
    <source>
        <dbReference type="ARBA" id="ARBA00022840"/>
    </source>
</evidence>
<organism evidence="8 9">
    <name type="scientific">Kribbella pittospori</name>
    <dbReference type="NCBI Taxonomy" id="722689"/>
    <lineage>
        <taxon>Bacteria</taxon>
        <taxon>Bacillati</taxon>
        <taxon>Actinomycetota</taxon>
        <taxon>Actinomycetes</taxon>
        <taxon>Propionibacteriales</taxon>
        <taxon>Kribbellaceae</taxon>
        <taxon>Kribbella</taxon>
    </lineage>
</organism>
<dbReference type="Gene3D" id="3.40.50.300">
    <property type="entry name" value="P-loop containing nucleotide triphosphate hydrolases"/>
    <property type="match status" value="1"/>
</dbReference>
<dbReference type="Gene3D" id="2.40.30.10">
    <property type="entry name" value="Translation factors"/>
    <property type="match status" value="2"/>
</dbReference>